<dbReference type="CDD" id="cd06261">
    <property type="entry name" value="TM_PBP2"/>
    <property type="match status" value="1"/>
</dbReference>
<dbReference type="SUPFAM" id="SSF161098">
    <property type="entry name" value="MetI-like"/>
    <property type="match status" value="1"/>
</dbReference>
<dbReference type="GO" id="GO:0042918">
    <property type="term" value="P:alkanesulfonate transmembrane transport"/>
    <property type="evidence" value="ECO:0007669"/>
    <property type="project" value="UniProtKB-ARBA"/>
</dbReference>
<comment type="caution">
    <text evidence="10">The sequence shown here is derived from an EMBL/GenBank/DDBJ whole genome shotgun (WGS) entry which is preliminary data.</text>
</comment>
<organism evidence="10 11">
    <name type="scientific">Xanthomonas hortorum pv. hederae</name>
    <dbReference type="NCBI Taxonomy" id="453603"/>
    <lineage>
        <taxon>Bacteria</taxon>
        <taxon>Pseudomonadati</taxon>
        <taxon>Pseudomonadota</taxon>
        <taxon>Gammaproteobacteria</taxon>
        <taxon>Lysobacterales</taxon>
        <taxon>Lysobacteraceae</taxon>
        <taxon>Xanthomonas</taxon>
    </lineage>
</organism>
<dbReference type="Pfam" id="PF00528">
    <property type="entry name" value="BPD_transp_1"/>
    <property type="match status" value="1"/>
</dbReference>
<feature type="transmembrane region" description="Helical" evidence="7">
    <location>
        <begin position="123"/>
        <end position="144"/>
    </location>
</feature>
<feature type="transmembrane region" description="Helical" evidence="7">
    <location>
        <begin position="213"/>
        <end position="234"/>
    </location>
</feature>
<proteinExistence type="inferred from homology"/>
<dbReference type="Proteomes" id="UP001140230">
    <property type="component" value="Unassembled WGS sequence"/>
</dbReference>
<keyword evidence="2 7" id="KW-0813">Transport</keyword>
<evidence type="ECO:0000256" key="6">
    <source>
        <dbReference type="ARBA" id="ARBA00023136"/>
    </source>
</evidence>
<feature type="transmembrane region" description="Helical" evidence="7">
    <location>
        <begin position="88"/>
        <end position="111"/>
    </location>
</feature>
<dbReference type="Gene3D" id="1.10.3720.10">
    <property type="entry name" value="MetI-like"/>
    <property type="match status" value="1"/>
</dbReference>
<evidence type="ECO:0000256" key="8">
    <source>
        <dbReference type="SAM" id="MobiDB-lite"/>
    </source>
</evidence>
<dbReference type="InterPro" id="IPR035906">
    <property type="entry name" value="MetI-like_sf"/>
</dbReference>
<keyword evidence="3" id="KW-1003">Cell membrane</keyword>
<reference evidence="10" key="2">
    <citation type="submission" date="2022-08" db="EMBL/GenBank/DDBJ databases">
        <authorList>
            <person name="Iruegas-Bocardo F."/>
            <person name="Weisberg A.J."/>
            <person name="Riutta E.R."/>
            <person name="Kilday K."/>
            <person name="Bonkowski J.C."/>
            <person name="Creswell T."/>
            <person name="Daughtrey M.L."/>
            <person name="Rane K."/>
            <person name="Grunwald N.J."/>
            <person name="Chang J.H."/>
            <person name="Putnam M.L."/>
        </authorList>
    </citation>
    <scope>NUCLEOTIDE SEQUENCE</scope>
    <source>
        <strain evidence="10">22-338</strain>
    </source>
</reference>
<dbReference type="GO" id="GO:0005886">
    <property type="term" value="C:plasma membrane"/>
    <property type="evidence" value="ECO:0007669"/>
    <property type="project" value="UniProtKB-SubCell"/>
</dbReference>
<feature type="transmembrane region" description="Helical" evidence="7">
    <location>
        <begin position="36"/>
        <end position="56"/>
    </location>
</feature>
<evidence type="ECO:0000259" key="9">
    <source>
        <dbReference type="PROSITE" id="PS50928"/>
    </source>
</evidence>
<evidence type="ECO:0000256" key="3">
    <source>
        <dbReference type="ARBA" id="ARBA00022475"/>
    </source>
</evidence>
<protein>
    <submittedName>
        <fullName evidence="10">ABC transporter permease</fullName>
    </submittedName>
</protein>
<dbReference type="PANTHER" id="PTHR30151">
    <property type="entry name" value="ALKANE SULFONATE ABC TRANSPORTER-RELATED, MEMBRANE SUBUNIT"/>
    <property type="match status" value="1"/>
</dbReference>
<name>A0A9X4BS56_9XANT</name>
<evidence type="ECO:0000313" key="11">
    <source>
        <dbReference type="Proteomes" id="UP001140230"/>
    </source>
</evidence>
<dbReference type="FunFam" id="1.10.3720.10:FF:000003">
    <property type="entry name" value="Aliphatic sulfonate ABC transporter permease"/>
    <property type="match status" value="1"/>
</dbReference>
<dbReference type="PROSITE" id="PS50928">
    <property type="entry name" value="ABC_TM1"/>
    <property type="match status" value="1"/>
</dbReference>
<keyword evidence="5 7" id="KW-1133">Transmembrane helix</keyword>
<keyword evidence="4 7" id="KW-0812">Transmembrane</keyword>
<evidence type="ECO:0000256" key="5">
    <source>
        <dbReference type="ARBA" id="ARBA00022989"/>
    </source>
</evidence>
<reference evidence="10" key="1">
    <citation type="journal article" date="2022" name="Phytopathology">
        <title>Whole genome sequencing-based tracing of a 2022 introduction and outbreak of Xanthomonas hortorum pv. pelargonii.</title>
        <authorList>
            <person name="Iruegas Bocardo F."/>
            <person name="Weisberg A.J."/>
            <person name="Riutta E.R."/>
            <person name="Kilday K.B."/>
            <person name="Bonkowski J.C."/>
            <person name="Creswell T.C."/>
            <person name="Daughtrey M."/>
            <person name="Rane K.K."/>
            <person name="Grunwald N.J."/>
            <person name="Chang J.H."/>
            <person name="Putnam M."/>
        </authorList>
    </citation>
    <scope>NUCLEOTIDE SEQUENCE</scope>
    <source>
        <strain evidence="10">22-338</strain>
    </source>
</reference>
<evidence type="ECO:0000256" key="4">
    <source>
        <dbReference type="ARBA" id="ARBA00022692"/>
    </source>
</evidence>
<dbReference type="AlphaFoldDB" id="A0A9X4BS56"/>
<sequence length="291" mass="31032">MNDTSLRVARSLSTTTTTTTPSTPSRLRLGLPASSLGWLLPLSFFGALEIASALGWTPRYLLPPPSQILTTLADEAGRGLASHIGASVLRVLAGFAIGAGLGLLIGVGVGLSRWLEQLIDPSFQALRAVPSLAWVPLLLLWMGIDEAPKITLIAIGAFFPVYLGVVSGLRQVDRTLVELGESYGLSKPRLVRRILLPAALPSIFTGLRTSLSLAWMFLVASELIAATRGLGYLLSDGRETSRPDIVIGAIVLLALLGKLSDGVLKAIESRTLRWRDNLQNRSVPGQTGNHT</sequence>
<feature type="transmembrane region" description="Helical" evidence="7">
    <location>
        <begin position="246"/>
        <end position="267"/>
    </location>
</feature>
<evidence type="ECO:0000256" key="2">
    <source>
        <dbReference type="ARBA" id="ARBA00022448"/>
    </source>
</evidence>
<dbReference type="EMBL" id="JANWTP010000035">
    <property type="protein sequence ID" value="MDC8638535.1"/>
    <property type="molecule type" value="Genomic_DNA"/>
</dbReference>
<gene>
    <name evidence="10" type="ORF">NY667_12025</name>
</gene>
<accession>A0A9X4BS56</accession>
<feature type="region of interest" description="Disordered" evidence="8">
    <location>
        <begin position="1"/>
        <end position="26"/>
    </location>
</feature>
<comment type="subcellular location">
    <subcellularLocation>
        <location evidence="1 7">Cell membrane</location>
        <topology evidence="1 7">Multi-pass membrane protein</topology>
    </subcellularLocation>
</comment>
<dbReference type="PANTHER" id="PTHR30151:SF39">
    <property type="entry name" value="ABC TRANSPORTER PERMEASE PROTEIN"/>
    <property type="match status" value="1"/>
</dbReference>
<feature type="transmembrane region" description="Helical" evidence="7">
    <location>
        <begin position="150"/>
        <end position="169"/>
    </location>
</feature>
<keyword evidence="6 7" id="KW-0472">Membrane</keyword>
<feature type="domain" description="ABC transmembrane type-1" evidence="9">
    <location>
        <begin position="84"/>
        <end position="264"/>
    </location>
</feature>
<dbReference type="RefSeq" id="WP_104550675.1">
    <property type="nucleotide sequence ID" value="NZ_CP168173.1"/>
</dbReference>
<comment type="similarity">
    <text evidence="7">Belongs to the binding-protein-dependent transport system permease family.</text>
</comment>
<evidence type="ECO:0000256" key="7">
    <source>
        <dbReference type="RuleBase" id="RU363032"/>
    </source>
</evidence>
<evidence type="ECO:0000256" key="1">
    <source>
        <dbReference type="ARBA" id="ARBA00004651"/>
    </source>
</evidence>
<dbReference type="GO" id="GO:0010438">
    <property type="term" value="P:cellular response to sulfur starvation"/>
    <property type="evidence" value="ECO:0007669"/>
    <property type="project" value="TreeGrafter"/>
</dbReference>
<dbReference type="InterPro" id="IPR000515">
    <property type="entry name" value="MetI-like"/>
</dbReference>
<evidence type="ECO:0000313" key="10">
    <source>
        <dbReference type="EMBL" id="MDC8638535.1"/>
    </source>
</evidence>